<dbReference type="Pfam" id="PF24854">
    <property type="entry name" value="DUF7728"/>
    <property type="match status" value="1"/>
</dbReference>
<protein>
    <recommendedName>
        <fullName evidence="3">DUF7728 domain-containing protein</fullName>
    </recommendedName>
</protein>
<gene>
    <name evidence="4" type="ORF">OIDMADRAFT_16461</name>
</gene>
<dbReference type="InterPro" id="IPR056145">
    <property type="entry name" value="DUF7728"/>
</dbReference>
<keyword evidence="5" id="KW-1185">Reference proteome</keyword>
<reference evidence="4 5" key="1">
    <citation type="submission" date="2014-04" db="EMBL/GenBank/DDBJ databases">
        <authorList>
            <consortium name="DOE Joint Genome Institute"/>
            <person name="Kuo A."/>
            <person name="Martino E."/>
            <person name="Perotto S."/>
            <person name="Kohler A."/>
            <person name="Nagy L.G."/>
            <person name="Floudas D."/>
            <person name="Copeland A."/>
            <person name="Barry K.W."/>
            <person name="Cichocki N."/>
            <person name="Veneault-Fourrey C."/>
            <person name="LaButti K."/>
            <person name="Lindquist E.A."/>
            <person name="Lipzen A."/>
            <person name="Lundell T."/>
            <person name="Morin E."/>
            <person name="Murat C."/>
            <person name="Sun H."/>
            <person name="Tunlid A."/>
            <person name="Henrissat B."/>
            <person name="Grigoriev I.V."/>
            <person name="Hibbett D.S."/>
            <person name="Martin F."/>
            <person name="Nordberg H.P."/>
            <person name="Cantor M.N."/>
            <person name="Hua S.X."/>
        </authorList>
    </citation>
    <scope>NUCLEOTIDE SEQUENCE [LARGE SCALE GENOMIC DNA]</scope>
    <source>
        <strain evidence="4 5">Zn</strain>
    </source>
</reference>
<dbReference type="InParanoid" id="A0A0C3I0T4"/>
<evidence type="ECO:0000256" key="1">
    <source>
        <dbReference type="SAM" id="MobiDB-lite"/>
    </source>
</evidence>
<name>A0A0C3I0T4_OIDMZ</name>
<evidence type="ECO:0000313" key="5">
    <source>
        <dbReference type="Proteomes" id="UP000054321"/>
    </source>
</evidence>
<evidence type="ECO:0000256" key="2">
    <source>
        <dbReference type="SAM" id="Phobius"/>
    </source>
</evidence>
<dbReference type="OrthoDB" id="5409353at2759"/>
<accession>A0A0C3I0T4</accession>
<dbReference type="PANTHER" id="PTHR40622:SF1">
    <property type="match status" value="1"/>
</dbReference>
<feature type="transmembrane region" description="Helical" evidence="2">
    <location>
        <begin position="192"/>
        <end position="209"/>
    </location>
</feature>
<evidence type="ECO:0000259" key="3">
    <source>
        <dbReference type="Pfam" id="PF24854"/>
    </source>
</evidence>
<proteinExistence type="predicted"/>
<dbReference type="PANTHER" id="PTHR40622">
    <property type="match status" value="1"/>
</dbReference>
<keyword evidence="2" id="KW-0472">Membrane</keyword>
<dbReference type="EMBL" id="KN832870">
    <property type="protein sequence ID" value="KIN08052.1"/>
    <property type="molecule type" value="Genomic_DNA"/>
</dbReference>
<dbReference type="AlphaFoldDB" id="A0A0C3I0T4"/>
<feature type="region of interest" description="Disordered" evidence="1">
    <location>
        <begin position="224"/>
        <end position="252"/>
    </location>
</feature>
<feature type="domain" description="DUF7728" evidence="3">
    <location>
        <begin position="1"/>
        <end position="103"/>
    </location>
</feature>
<evidence type="ECO:0000313" key="4">
    <source>
        <dbReference type="EMBL" id="KIN08052.1"/>
    </source>
</evidence>
<sequence>MANGVSIYPSDIGLGILPPALLIDQLVKTPSGWEFTGSYLASYTLTTIRPAPSNPRQPLRVVQTSLNIMSVNGQNVDVPNLTVRLLEAPDGALMLDDVTLTPSTPANGCTSFICAWKAYIKDKFSKPKGCSGMHRPHHGAIGGAAGHHRPHFFHSHHHHHKHTGFMKFLHVAVVRVLLPVMLGVVIGATASVVGIVVGHIAICIWRTLFRRGQRQAYSRIQLDDTNEDDVEEESKSLVQNQDAPPVYEEAPDYEEAVVSEKASE</sequence>
<organism evidence="4 5">
    <name type="scientific">Oidiodendron maius (strain Zn)</name>
    <dbReference type="NCBI Taxonomy" id="913774"/>
    <lineage>
        <taxon>Eukaryota</taxon>
        <taxon>Fungi</taxon>
        <taxon>Dikarya</taxon>
        <taxon>Ascomycota</taxon>
        <taxon>Pezizomycotina</taxon>
        <taxon>Leotiomycetes</taxon>
        <taxon>Leotiomycetes incertae sedis</taxon>
        <taxon>Myxotrichaceae</taxon>
        <taxon>Oidiodendron</taxon>
    </lineage>
</organism>
<keyword evidence="2" id="KW-0812">Transmembrane</keyword>
<dbReference type="Proteomes" id="UP000054321">
    <property type="component" value="Unassembled WGS sequence"/>
</dbReference>
<reference evidence="5" key="2">
    <citation type="submission" date="2015-01" db="EMBL/GenBank/DDBJ databases">
        <title>Evolutionary Origins and Diversification of the Mycorrhizal Mutualists.</title>
        <authorList>
            <consortium name="DOE Joint Genome Institute"/>
            <consortium name="Mycorrhizal Genomics Consortium"/>
            <person name="Kohler A."/>
            <person name="Kuo A."/>
            <person name="Nagy L.G."/>
            <person name="Floudas D."/>
            <person name="Copeland A."/>
            <person name="Barry K.W."/>
            <person name="Cichocki N."/>
            <person name="Veneault-Fourrey C."/>
            <person name="LaButti K."/>
            <person name="Lindquist E.A."/>
            <person name="Lipzen A."/>
            <person name="Lundell T."/>
            <person name="Morin E."/>
            <person name="Murat C."/>
            <person name="Riley R."/>
            <person name="Ohm R."/>
            <person name="Sun H."/>
            <person name="Tunlid A."/>
            <person name="Henrissat B."/>
            <person name="Grigoriev I.V."/>
            <person name="Hibbett D.S."/>
            <person name="Martin F."/>
        </authorList>
    </citation>
    <scope>NUCLEOTIDE SEQUENCE [LARGE SCALE GENOMIC DNA]</scope>
    <source>
        <strain evidence="5">Zn</strain>
    </source>
</reference>
<dbReference type="HOGENOM" id="CLU_1054093_0_0_1"/>
<keyword evidence="2" id="KW-1133">Transmembrane helix</keyword>